<gene>
    <name evidence="1" type="ORF">H2509_18370</name>
</gene>
<organism evidence="1 2">
    <name type="scientific">Stappia albiluteola</name>
    <dbReference type="NCBI Taxonomy" id="2758565"/>
    <lineage>
        <taxon>Bacteria</taxon>
        <taxon>Pseudomonadati</taxon>
        <taxon>Pseudomonadota</taxon>
        <taxon>Alphaproteobacteria</taxon>
        <taxon>Hyphomicrobiales</taxon>
        <taxon>Stappiaceae</taxon>
        <taxon>Stappia</taxon>
    </lineage>
</organism>
<reference evidence="1 2" key="1">
    <citation type="submission" date="2020-07" db="EMBL/GenBank/DDBJ databases">
        <title>Stappia sp., F7233, whole genome shotgun sequencing project.</title>
        <authorList>
            <person name="Jiang S."/>
            <person name="Liu Z.W."/>
            <person name="Du Z.J."/>
        </authorList>
    </citation>
    <scope>NUCLEOTIDE SEQUENCE [LARGE SCALE GENOMIC DNA]</scope>
    <source>
        <strain evidence="1 2">F7233</strain>
    </source>
</reference>
<comment type="caution">
    <text evidence="1">The sequence shown here is derived from an EMBL/GenBank/DDBJ whole genome shotgun (WGS) entry which is preliminary data.</text>
</comment>
<dbReference type="Gene3D" id="2.30.30.110">
    <property type="match status" value="1"/>
</dbReference>
<protein>
    <submittedName>
        <fullName evidence="1">Type II toxin-antitoxin system PemK/MazF family toxin</fullName>
    </submittedName>
</protein>
<name>A0A839AKX0_9HYPH</name>
<dbReference type="InterPro" id="IPR003477">
    <property type="entry name" value="PemK-like"/>
</dbReference>
<accession>A0A839AKX0</accession>
<evidence type="ECO:0000313" key="2">
    <source>
        <dbReference type="Proteomes" id="UP000541109"/>
    </source>
</evidence>
<proteinExistence type="predicted"/>
<dbReference type="AlphaFoldDB" id="A0A839AKX0"/>
<evidence type="ECO:0000313" key="1">
    <source>
        <dbReference type="EMBL" id="MBA5779099.1"/>
    </source>
</evidence>
<dbReference type="RefSeq" id="WP_182167925.1">
    <property type="nucleotide sequence ID" value="NZ_JACFXV010000065.1"/>
</dbReference>
<sequence>MPLPDPKRGLVIRYSFLWSDERRTGATEGRKDRPCAIVISKKFEETGATQVTVVPITHAAPPQADRRIHLKLDDADCRKLGLDHQDHWVVLDELNRFEWPGYDLRPIPGTDRYDYGMLPQSTFQKIVQAIIDLDKERKATNQRRLAPLDRDA</sequence>
<dbReference type="GO" id="GO:0003677">
    <property type="term" value="F:DNA binding"/>
    <property type="evidence" value="ECO:0007669"/>
    <property type="project" value="InterPro"/>
</dbReference>
<dbReference type="Pfam" id="PF02452">
    <property type="entry name" value="PemK_toxin"/>
    <property type="match status" value="1"/>
</dbReference>
<dbReference type="Proteomes" id="UP000541109">
    <property type="component" value="Unassembled WGS sequence"/>
</dbReference>
<keyword evidence="2" id="KW-1185">Reference proteome</keyword>
<dbReference type="EMBL" id="JACFXV010000065">
    <property type="protein sequence ID" value="MBA5779099.1"/>
    <property type="molecule type" value="Genomic_DNA"/>
</dbReference>
<dbReference type="InterPro" id="IPR011067">
    <property type="entry name" value="Plasmid_toxin/cell-grow_inhib"/>
</dbReference>